<evidence type="ECO:0000313" key="1">
    <source>
        <dbReference type="EMBL" id="OAK70096.1"/>
    </source>
</evidence>
<comment type="caution">
    <text evidence="1">The sequence shown here is derived from an EMBL/GenBank/DDBJ whole genome shotgun (WGS) entry which is preliminary data.</text>
</comment>
<sequence length="190" mass="20701">MLDVEKIPFGLANIIIGEDDDTLTFDGVEEMQAEGGEVTLTPMFEDIVIADYGNGVYDQRLVGFEGQVTIVAAQESIDVLEAALAATETITDTSGGEKKGIMDAPIGTSLRKKAKRVRIHPRQFPDSMKDLDITIYKMASNGEFTRSNANEQGNITITLNMFPRDGMDPSKPGNFFYFGGIDPNGEAPKE</sequence>
<proteinExistence type="predicted"/>
<dbReference type="STRING" id="217031.ABB05_13020"/>
<reference evidence="1 2" key="1">
    <citation type="submission" date="2015-05" db="EMBL/GenBank/DDBJ databases">
        <title>Comparison of genome.</title>
        <authorList>
            <person name="Zheng Z."/>
            <person name="Sun M."/>
        </authorList>
    </citation>
    <scope>NUCLEOTIDE SEQUENCE [LARGE SCALE GENOMIC DNA]</scope>
    <source>
        <strain evidence="1 2">G25-74</strain>
    </source>
</reference>
<gene>
    <name evidence="1" type="ORF">ABB05_13020</name>
</gene>
<protein>
    <submittedName>
        <fullName evidence="1">Uncharacterized protein</fullName>
    </submittedName>
</protein>
<name>A0A177ZQ44_9BACI</name>
<dbReference type="PATRIC" id="fig|217031.6.peg.2805"/>
<keyword evidence="2" id="KW-1185">Reference proteome</keyword>
<dbReference type="OrthoDB" id="2404792at2"/>
<evidence type="ECO:0000313" key="2">
    <source>
        <dbReference type="Proteomes" id="UP000077881"/>
    </source>
</evidence>
<dbReference type="Proteomes" id="UP000077881">
    <property type="component" value="Unassembled WGS sequence"/>
</dbReference>
<accession>A0A177ZQ44</accession>
<organism evidence="1 2">
    <name type="scientific">Lederbergia galactosidilytica</name>
    <dbReference type="NCBI Taxonomy" id="217031"/>
    <lineage>
        <taxon>Bacteria</taxon>
        <taxon>Bacillati</taxon>
        <taxon>Bacillota</taxon>
        <taxon>Bacilli</taxon>
        <taxon>Bacillales</taxon>
        <taxon>Bacillaceae</taxon>
        <taxon>Lederbergia</taxon>
    </lineage>
</organism>
<dbReference type="AlphaFoldDB" id="A0A177ZQ44"/>
<dbReference type="RefSeq" id="WP_064468290.1">
    <property type="nucleotide sequence ID" value="NZ_LDJR01000052.1"/>
</dbReference>
<dbReference type="EMBL" id="LDJR01000052">
    <property type="protein sequence ID" value="OAK70096.1"/>
    <property type="molecule type" value="Genomic_DNA"/>
</dbReference>